<dbReference type="RefSeq" id="WP_158406088.1">
    <property type="nucleotide sequence ID" value="NZ_FNLL01000005.1"/>
</dbReference>
<sequence>MSNDFCMDCGMLLSPYTRICSVCGYDNNYNDFSDIELDMDKLINVNDDFVPEHYPEF</sequence>
<keyword evidence="2" id="KW-1185">Reference proteome</keyword>
<dbReference type="EMBL" id="FNLL01000005">
    <property type="protein sequence ID" value="SDU20708.1"/>
    <property type="molecule type" value="Genomic_DNA"/>
</dbReference>
<dbReference type="AlphaFoldDB" id="A0A1H2GMT7"/>
<proteinExistence type="predicted"/>
<dbReference type="Proteomes" id="UP000199608">
    <property type="component" value="Unassembled WGS sequence"/>
</dbReference>
<protein>
    <submittedName>
        <fullName evidence="1">Uncharacterized protein</fullName>
    </submittedName>
</protein>
<organism evidence="1 2">
    <name type="scientific">Desulfobacula phenolica</name>
    <dbReference type="NCBI Taxonomy" id="90732"/>
    <lineage>
        <taxon>Bacteria</taxon>
        <taxon>Pseudomonadati</taxon>
        <taxon>Thermodesulfobacteriota</taxon>
        <taxon>Desulfobacteria</taxon>
        <taxon>Desulfobacterales</taxon>
        <taxon>Desulfobacteraceae</taxon>
        <taxon>Desulfobacula</taxon>
    </lineage>
</organism>
<accession>A0A1H2GMT7</accession>
<gene>
    <name evidence="1" type="ORF">SAMN04487931_105281</name>
</gene>
<evidence type="ECO:0000313" key="2">
    <source>
        <dbReference type="Proteomes" id="UP000199608"/>
    </source>
</evidence>
<reference evidence="2" key="1">
    <citation type="submission" date="2016-10" db="EMBL/GenBank/DDBJ databases">
        <authorList>
            <person name="Varghese N."/>
            <person name="Submissions S."/>
        </authorList>
    </citation>
    <scope>NUCLEOTIDE SEQUENCE [LARGE SCALE GENOMIC DNA]</scope>
    <source>
        <strain evidence="2">DSM 3384</strain>
    </source>
</reference>
<name>A0A1H2GMT7_9BACT</name>
<evidence type="ECO:0000313" key="1">
    <source>
        <dbReference type="EMBL" id="SDU20708.1"/>
    </source>
</evidence>